<sequence>MSQRTLKASESGKSKIKQARMNRGWIRDDVRWINEATEILKLSGVKGAGVSPATWRRFLEAKHRIEPDNFKAFCQVLGLDWEDVVEDTVDSNIDLSEAPPLSNFCGRTKELAELEQWVIQERCRLVVIHGMGGIGKRALARQLIEQIGDKYSYLIWRSLESVPPFQQLLTELMEFLSKGQNTEVKVSQLIQYLRQQKCILVLDAWEEISSNNSPDYNDYCDLLKRVARESHQSCILLLSRERPRNIEALEGGFVRLQRLGSLTYEEAKEILIAEGLSGTPEKLEEFSRRYSNPWILKKVVKMVHTVFAGEVSDFMENPSIFVDNVITDFLDNQFQQLSALEKNVIYWIAIRRNTASWHQLLKDTDGFLTSSQLLSTLNYLIQCRSLVDKNVEDKPTLYTLELVILKYITNRFVEEVFNQIIQTIKIKIIQGSELFITHSFLTENTDEELTQQQTRRIVKIIQEKLLFKLGSQQSVQNELNTILSLLEENRFQGYGRQNILSLLSS</sequence>
<dbReference type="PANTHER" id="PTHR47691:SF3">
    <property type="entry name" value="HTH-TYPE TRANSCRIPTIONAL REGULATOR RV0890C-RELATED"/>
    <property type="match status" value="1"/>
</dbReference>
<dbReference type="SUPFAM" id="SSF52540">
    <property type="entry name" value="P-loop containing nucleoside triphosphate hydrolases"/>
    <property type="match status" value="1"/>
</dbReference>
<dbReference type="Pfam" id="PF05729">
    <property type="entry name" value="NACHT"/>
    <property type="match status" value="1"/>
</dbReference>
<dbReference type="InterPro" id="IPR027417">
    <property type="entry name" value="P-loop_NTPase"/>
</dbReference>
<protein>
    <recommendedName>
        <fullName evidence="1">NACHT domain-containing protein</fullName>
    </recommendedName>
</protein>
<evidence type="ECO:0000313" key="3">
    <source>
        <dbReference type="Proteomes" id="UP000271624"/>
    </source>
</evidence>
<evidence type="ECO:0000259" key="1">
    <source>
        <dbReference type="Pfam" id="PF05729"/>
    </source>
</evidence>
<accession>A0A3S1CD09</accession>
<dbReference type="AlphaFoldDB" id="A0A3S1CD09"/>
<reference evidence="2" key="1">
    <citation type="submission" date="2018-12" db="EMBL/GenBank/DDBJ databases">
        <authorList>
            <person name="Will S."/>
            <person name="Neumann-Schaal M."/>
            <person name="Henke P."/>
        </authorList>
    </citation>
    <scope>NUCLEOTIDE SEQUENCE</scope>
    <source>
        <strain evidence="2">PCC 7102</strain>
    </source>
</reference>
<keyword evidence="3" id="KW-1185">Reference proteome</keyword>
<dbReference type="OrthoDB" id="475595at2"/>
<dbReference type="RefSeq" id="WP_127082711.1">
    <property type="nucleotide sequence ID" value="NZ_RSCL01000010.1"/>
</dbReference>
<comment type="caution">
    <text evidence="2">The sequence shown here is derived from an EMBL/GenBank/DDBJ whole genome shotgun (WGS) entry which is preliminary data.</text>
</comment>
<reference evidence="2" key="2">
    <citation type="journal article" date="2019" name="Genome Biol. Evol.">
        <title>Day and night: Metabolic profiles and evolutionary relationships of six axenic non-marine cyanobacteria.</title>
        <authorList>
            <person name="Will S.E."/>
            <person name="Henke P."/>
            <person name="Boedeker C."/>
            <person name="Huang S."/>
            <person name="Brinkmann H."/>
            <person name="Rohde M."/>
            <person name="Jarek M."/>
            <person name="Friedl T."/>
            <person name="Seufert S."/>
            <person name="Schumacher M."/>
            <person name="Overmann J."/>
            <person name="Neumann-Schaal M."/>
            <person name="Petersen J."/>
        </authorList>
    </citation>
    <scope>NUCLEOTIDE SEQUENCE [LARGE SCALE GENOMIC DNA]</scope>
    <source>
        <strain evidence="2">PCC 7102</strain>
    </source>
</reference>
<evidence type="ECO:0000313" key="2">
    <source>
        <dbReference type="EMBL" id="RUT04739.1"/>
    </source>
</evidence>
<organism evidence="2 3">
    <name type="scientific">Dulcicalothrix desertica PCC 7102</name>
    <dbReference type="NCBI Taxonomy" id="232991"/>
    <lineage>
        <taxon>Bacteria</taxon>
        <taxon>Bacillati</taxon>
        <taxon>Cyanobacteriota</taxon>
        <taxon>Cyanophyceae</taxon>
        <taxon>Nostocales</taxon>
        <taxon>Calotrichaceae</taxon>
        <taxon>Dulcicalothrix</taxon>
    </lineage>
</organism>
<dbReference type="Gene3D" id="3.40.50.300">
    <property type="entry name" value="P-loop containing nucleotide triphosphate hydrolases"/>
    <property type="match status" value="1"/>
</dbReference>
<dbReference type="InterPro" id="IPR007111">
    <property type="entry name" value="NACHT_NTPase"/>
</dbReference>
<proteinExistence type="predicted"/>
<dbReference type="EMBL" id="RSCL01000010">
    <property type="protein sequence ID" value="RUT04739.1"/>
    <property type="molecule type" value="Genomic_DNA"/>
</dbReference>
<gene>
    <name evidence="2" type="ORF">DSM106972_043080</name>
</gene>
<name>A0A3S1CD09_9CYAN</name>
<dbReference type="PANTHER" id="PTHR47691">
    <property type="entry name" value="REGULATOR-RELATED"/>
    <property type="match status" value="1"/>
</dbReference>
<feature type="domain" description="NACHT" evidence="1">
    <location>
        <begin position="124"/>
        <end position="271"/>
    </location>
</feature>
<dbReference type="Proteomes" id="UP000271624">
    <property type="component" value="Unassembled WGS sequence"/>
</dbReference>